<dbReference type="EMBL" id="CP114040">
    <property type="protein sequence ID" value="WAS90734.1"/>
    <property type="molecule type" value="Genomic_DNA"/>
</dbReference>
<protein>
    <submittedName>
        <fullName evidence="2">Uncharacterized protein</fullName>
    </submittedName>
</protein>
<name>A0ABY7GUU2_9BACT</name>
<evidence type="ECO:0000313" key="2">
    <source>
        <dbReference type="EMBL" id="WAS90734.1"/>
    </source>
</evidence>
<feature type="compositionally biased region" description="Acidic residues" evidence="1">
    <location>
        <begin position="122"/>
        <end position="136"/>
    </location>
</feature>
<keyword evidence="3" id="KW-1185">Reference proteome</keyword>
<gene>
    <name evidence="2" type="ORF">O0S08_31490</name>
</gene>
<organism evidence="2 3">
    <name type="scientific">Nannocystis punicea</name>
    <dbReference type="NCBI Taxonomy" id="2995304"/>
    <lineage>
        <taxon>Bacteria</taxon>
        <taxon>Pseudomonadati</taxon>
        <taxon>Myxococcota</taxon>
        <taxon>Polyangia</taxon>
        <taxon>Nannocystales</taxon>
        <taxon>Nannocystaceae</taxon>
        <taxon>Nannocystis</taxon>
    </lineage>
</organism>
<dbReference type="Proteomes" id="UP001164459">
    <property type="component" value="Chromosome"/>
</dbReference>
<evidence type="ECO:0000256" key="1">
    <source>
        <dbReference type="SAM" id="MobiDB-lite"/>
    </source>
</evidence>
<evidence type="ECO:0000313" key="3">
    <source>
        <dbReference type="Proteomes" id="UP001164459"/>
    </source>
</evidence>
<dbReference type="RefSeq" id="WP_269033061.1">
    <property type="nucleotide sequence ID" value="NZ_CP114040.1"/>
</dbReference>
<reference evidence="2" key="1">
    <citation type="submission" date="2022-11" db="EMBL/GenBank/DDBJ databases">
        <title>Minimal conservation of predation-associated metabolite biosynthetic gene clusters underscores biosynthetic potential of Myxococcota including descriptions for ten novel species: Archangium lansinium sp. nov., Myxococcus landrumus sp. nov., Nannocystis bai.</title>
        <authorList>
            <person name="Ahearne A."/>
            <person name="Stevens C."/>
            <person name="Dowd S."/>
        </authorList>
    </citation>
    <scope>NUCLEOTIDE SEQUENCE</scope>
    <source>
        <strain evidence="2">Fl3</strain>
    </source>
</reference>
<feature type="region of interest" description="Disordered" evidence="1">
    <location>
        <begin position="113"/>
        <end position="151"/>
    </location>
</feature>
<proteinExistence type="predicted"/>
<sequence>MFFNTCSQGQAAVMSLDHEFLLLDRDTPLDFESGLPFIHDPRALHIHDSVIGYMFDTLQFIPTVNPERGDEQHGLLYYGSTVIRGPGAAIAAKVFHAWADLFAAGPPRPRLTGPYLLSHGETDDDDPGEPANDEEYLTAPAEPNTHDLRHDHGGDPIRFEFDRDALVAALRRLADWCALVAADDRHIVLHHGI</sequence>
<accession>A0ABY7GUU2</accession>